<dbReference type="GO" id="GO:0030261">
    <property type="term" value="P:chromosome condensation"/>
    <property type="evidence" value="ECO:0007669"/>
    <property type="project" value="UniProtKB-KW"/>
</dbReference>
<dbReference type="GO" id="GO:0030527">
    <property type="term" value="F:structural constituent of chromatin"/>
    <property type="evidence" value="ECO:0007669"/>
    <property type="project" value="InterPro"/>
</dbReference>
<reference evidence="4" key="1">
    <citation type="journal article" date="2020" name="mSystems">
        <title>Genome- and Community-Level Interaction Insights into Carbon Utilization and Element Cycling Functions of Hydrothermarchaeota in Hydrothermal Sediment.</title>
        <authorList>
            <person name="Zhou Z."/>
            <person name="Liu Y."/>
            <person name="Xu W."/>
            <person name="Pan J."/>
            <person name="Luo Z.H."/>
            <person name="Li M."/>
        </authorList>
    </citation>
    <scope>NUCLEOTIDE SEQUENCE [LARGE SCALE GENOMIC DNA]</scope>
    <source>
        <strain evidence="4">SpSt-906</strain>
    </source>
</reference>
<dbReference type="EMBL" id="DTMQ01000031">
    <property type="protein sequence ID" value="HGE99346.1"/>
    <property type="molecule type" value="Genomic_DNA"/>
</dbReference>
<name>A0A7C3UYU0_UNCW3</name>
<protein>
    <submittedName>
        <fullName evidence="4">HU family DNA-binding protein</fullName>
    </submittedName>
</protein>
<evidence type="ECO:0000256" key="2">
    <source>
        <dbReference type="ARBA" id="ARBA00023125"/>
    </source>
</evidence>
<keyword evidence="2 4" id="KW-0238">DNA-binding</keyword>
<dbReference type="CDD" id="cd13831">
    <property type="entry name" value="HU"/>
    <property type="match status" value="1"/>
</dbReference>
<comment type="similarity">
    <text evidence="3">Belongs to the bacterial histone-like protein family.</text>
</comment>
<dbReference type="InterPro" id="IPR010992">
    <property type="entry name" value="IHF-like_DNA-bd_dom_sf"/>
</dbReference>
<dbReference type="SMART" id="SM00411">
    <property type="entry name" value="BHL"/>
    <property type="match status" value="1"/>
</dbReference>
<dbReference type="PANTHER" id="PTHR33175:SF3">
    <property type="entry name" value="DNA-BINDING PROTEIN HU-BETA"/>
    <property type="match status" value="1"/>
</dbReference>
<dbReference type="PRINTS" id="PR01727">
    <property type="entry name" value="DNABINDINGHU"/>
</dbReference>
<sequence length="90" mass="10130">MKKAELIEKIAKDAGISKKQAGLALQSFMDAVKMVMKKEDELTLPKFGRFYVKKTKARIGRNPKTGEEIKIPAKKRPAFRAGKELKLALK</sequence>
<organism evidence="4">
    <name type="scientific">candidate division WOR-3 bacterium</name>
    <dbReference type="NCBI Taxonomy" id="2052148"/>
    <lineage>
        <taxon>Bacteria</taxon>
        <taxon>Bacteria division WOR-3</taxon>
    </lineage>
</organism>
<dbReference type="GO" id="GO:0003677">
    <property type="term" value="F:DNA binding"/>
    <property type="evidence" value="ECO:0007669"/>
    <property type="project" value="UniProtKB-KW"/>
</dbReference>
<evidence type="ECO:0000256" key="1">
    <source>
        <dbReference type="ARBA" id="ARBA00023067"/>
    </source>
</evidence>
<keyword evidence="1" id="KW-0226">DNA condensation</keyword>
<dbReference type="AlphaFoldDB" id="A0A7C3UYU0"/>
<proteinExistence type="inferred from homology"/>
<dbReference type="PANTHER" id="PTHR33175">
    <property type="entry name" value="DNA-BINDING PROTEIN HU"/>
    <property type="match status" value="1"/>
</dbReference>
<dbReference type="Pfam" id="PF00216">
    <property type="entry name" value="Bac_DNA_binding"/>
    <property type="match status" value="1"/>
</dbReference>
<dbReference type="GO" id="GO:0005829">
    <property type="term" value="C:cytosol"/>
    <property type="evidence" value="ECO:0007669"/>
    <property type="project" value="TreeGrafter"/>
</dbReference>
<evidence type="ECO:0000313" key="4">
    <source>
        <dbReference type="EMBL" id="HGE99346.1"/>
    </source>
</evidence>
<gene>
    <name evidence="4" type="ORF">ENX07_04670</name>
</gene>
<evidence type="ECO:0000256" key="3">
    <source>
        <dbReference type="RuleBase" id="RU003939"/>
    </source>
</evidence>
<comment type="caution">
    <text evidence="4">The sequence shown here is derived from an EMBL/GenBank/DDBJ whole genome shotgun (WGS) entry which is preliminary data.</text>
</comment>
<dbReference type="SUPFAM" id="SSF47729">
    <property type="entry name" value="IHF-like DNA-binding proteins"/>
    <property type="match status" value="1"/>
</dbReference>
<accession>A0A7C3UYU0</accession>
<dbReference type="Gene3D" id="4.10.520.10">
    <property type="entry name" value="IHF-like DNA-binding proteins"/>
    <property type="match status" value="1"/>
</dbReference>
<dbReference type="InterPro" id="IPR000119">
    <property type="entry name" value="Hist_DNA-bd"/>
</dbReference>